<feature type="transmembrane region" description="Helical" evidence="9">
    <location>
        <begin position="306"/>
        <end position="325"/>
    </location>
</feature>
<keyword evidence="3" id="KW-0808">Transferase</keyword>
<feature type="transmembrane region" description="Helical" evidence="9">
    <location>
        <begin position="169"/>
        <end position="195"/>
    </location>
</feature>
<feature type="region of interest" description="Disordered" evidence="8">
    <location>
        <begin position="1"/>
        <end position="31"/>
    </location>
</feature>
<evidence type="ECO:0000256" key="3">
    <source>
        <dbReference type="ARBA" id="ARBA00022679"/>
    </source>
</evidence>
<evidence type="ECO:0000256" key="9">
    <source>
        <dbReference type="SAM" id="Phobius"/>
    </source>
</evidence>
<comment type="subcellular location">
    <subcellularLocation>
        <location evidence="1">Cell membrane</location>
        <topology evidence="1">Multi-pass membrane protein</topology>
    </subcellularLocation>
</comment>
<comment type="caution">
    <text evidence="10">The sequence shown here is derived from an EMBL/GenBank/DDBJ whole genome shotgun (WGS) entry which is preliminary data.</text>
</comment>
<keyword evidence="2" id="KW-1003">Cell membrane</keyword>
<evidence type="ECO:0000256" key="5">
    <source>
        <dbReference type="ARBA" id="ARBA00022989"/>
    </source>
</evidence>
<dbReference type="AlphaFoldDB" id="A0A9W6W8G5"/>
<reference evidence="10" key="1">
    <citation type="submission" date="2023-03" db="EMBL/GenBank/DDBJ databases">
        <title>Actinorhabdospora filicis NBRC 111898.</title>
        <authorList>
            <person name="Ichikawa N."/>
            <person name="Sato H."/>
            <person name="Tonouchi N."/>
        </authorList>
    </citation>
    <scope>NUCLEOTIDE SEQUENCE</scope>
    <source>
        <strain evidence="10">NBRC 111898</strain>
    </source>
</reference>
<evidence type="ECO:0000313" key="10">
    <source>
        <dbReference type="EMBL" id="GLZ77569.1"/>
    </source>
</evidence>
<feature type="transmembrane region" description="Helical" evidence="9">
    <location>
        <begin position="332"/>
        <end position="351"/>
    </location>
</feature>
<dbReference type="InterPro" id="IPR016570">
    <property type="entry name" value="UCP010361"/>
</dbReference>
<dbReference type="Proteomes" id="UP001165079">
    <property type="component" value="Unassembled WGS sequence"/>
</dbReference>
<accession>A0A9W6W8G5</accession>
<comment type="similarity">
    <text evidence="7">Belongs to the glycosyltransferase 87 family.</text>
</comment>
<organism evidence="10 11">
    <name type="scientific">Actinorhabdospora filicis</name>
    <dbReference type="NCBI Taxonomy" id="1785913"/>
    <lineage>
        <taxon>Bacteria</taxon>
        <taxon>Bacillati</taxon>
        <taxon>Actinomycetota</taxon>
        <taxon>Actinomycetes</taxon>
        <taxon>Micromonosporales</taxon>
        <taxon>Micromonosporaceae</taxon>
        <taxon>Actinorhabdospora</taxon>
    </lineage>
</organism>
<gene>
    <name evidence="10" type="ORF">Afil01_23760</name>
</gene>
<keyword evidence="11" id="KW-1185">Reference proteome</keyword>
<feature type="transmembrane region" description="Helical" evidence="9">
    <location>
        <begin position="241"/>
        <end position="261"/>
    </location>
</feature>
<feature type="transmembrane region" description="Helical" evidence="9">
    <location>
        <begin position="402"/>
        <end position="423"/>
    </location>
</feature>
<feature type="transmembrane region" description="Helical" evidence="9">
    <location>
        <begin position="201"/>
        <end position="229"/>
    </location>
</feature>
<feature type="transmembrane region" description="Helical" evidence="9">
    <location>
        <begin position="140"/>
        <end position="157"/>
    </location>
</feature>
<evidence type="ECO:0000313" key="11">
    <source>
        <dbReference type="Proteomes" id="UP001165079"/>
    </source>
</evidence>
<sequence>MTQQAVPSHDDPAVRSLSEAVGGPAGEHAVEPPRRSFWTPVRVVLLVAVAVFGLSFLQKAPCRDGAWENNSQYKQFCYSDIIALYYNENLANGAIPYRDHPVEYPVLTGAFMGVLGIPVYELGKDRADFDEARVFFDLNAVVLSVLGIGAVAALMALRRSRPWDAMMLAAAPAIVWTATVNWDLLAVSLSVFFLLAFGRRAFIWAGIFLGLAVAAKFYPLLFAGPMLLLCLRTRKWADTMLTLGTALLTWVLVNAPVALLWPDSWLRFFRLNSERGVDWGTLWYVLRFFVPEGGGEVLNDPTWLNALYLGLFLVCCVAIAYITLTAPRRPRLAQLLFLVLAAFLLTGKVWSQQYVLWLLPLVVLARPKWTAFLAWQAAELMYFLCFYGELINAGGGFAFPEWVFVVASIARIVTVVVLCGQVLRELYRPELDPVRAFADEVSEDAPYRVATA</sequence>
<protein>
    <submittedName>
        <fullName evidence="10">Membrane protein</fullName>
    </submittedName>
</protein>
<dbReference type="InterPro" id="IPR018584">
    <property type="entry name" value="GT87"/>
</dbReference>
<evidence type="ECO:0000256" key="8">
    <source>
        <dbReference type="SAM" id="MobiDB-lite"/>
    </source>
</evidence>
<keyword evidence="4 9" id="KW-0812">Transmembrane</keyword>
<evidence type="ECO:0000256" key="6">
    <source>
        <dbReference type="ARBA" id="ARBA00023136"/>
    </source>
</evidence>
<evidence type="ECO:0000256" key="1">
    <source>
        <dbReference type="ARBA" id="ARBA00004651"/>
    </source>
</evidence>
<evidence type="ECO:0000256" key="2">
    <source>
        <dbReference type="ARBA" id="ARBA00022475"/>
    </source>
</evidence>
<dbReference type="EMBL" id="BSTX01000001">
    <property type="protein sequence ID" value="GLZ77569.1"/>
    <property type="molecule type" value="Genomic_DNA"/>
</dbReference>
<name>A0A9W6W8G5_9ACTN</name>
<dbReference type="PIRSF" id="PIRSF010361">
    <property type="entry name" value="UCP010361"/>
    <property type="match status" value="1"/>
</dbReference>
<feature type="transmembrane region" description="Helical" evidence="9">
    <location>
        <begin position="37"/>
        <end position="57"/>
    </location>
</feature>
<dbReference type="GO" id="GO:0016758">
    <property type="term" value="F:hexosyltransferase activity"/>
    <property type="evidence" value="ECO:0007669"/>
    <property type="project" value="InterPro"/>
</dbReference>
<evidence type="ECO:0000256" key="7">
    <source>
        <dbReference type="ARBA" id="ARBA00024033"/>
    </source>
</evidence>
<evidence type="ECO:0000256" key="4">
    <source>
        <dbReference type="ARBA" id="ARBA00022692"/>
    </source>
</evidence>
<proteinExistence type="inferred from homology"/>
<keyword evidence="6 9" id="KW-0472">Membrane</keyword>
<dbReference type="GO" id="GO:0005886">
    <property type="term" value="C:plasma membrane"/>
    <property type="evidence" value="ECO:0007669"/>
    <property type="project" value="UniProtKB-SubCell"/>
</dbReference>
<feature type="transmembrane region" description="Helical" evidence="9">
    <location>
        <begin position="371"/>
        <end position="390"/>
    </location>
</feature>
<dbReference type="Pfam" id="PF09594">
    <property type="entry name" value="GT87"/>
    <property type="match status" value="1"/>
</dbReference>
<keyword evidence="5 9" id="KW-1133">Transmembrane helix</keyword>